<evidence type="ECO:0000256" key="5">
    <source>
        <dbReference type="ARBA" id="ARBA00023157"/>
    </source>
</evidence>
<evidence type="ECO:0000256" key="7">
    <source>
        <dbReference type="SAM" id="MobiDB-lite"/>
    </source>
</evidence>
<name>A0ABR0JHJ1_9EURO</name>
<dbReference type="EMBL" id="JAVRRF010000007">
    <property type="protein sequence ID" value="KAK5063468.1"/>
    <property type="molecule type" value="Genomic_DNA"/>
</dbReference>
<feature type="region of interest" description="Disordered" evidence="7">
    <location>
        <begin position="1"/>
        <end position="38"/>
    </location>
</feature>
<keyword evidence="4 6" id="KW-0560">Oxidoreductase</keyword>
<dbReference type="Proteomes" id="UP001345691">
    <property type="component" value="Unassembled WGS sequence"/>
</dbReference>
<evidence type="ECO:0000256" key="3">
    <source>
        <dbReference type="ARBA" id="ARBA00022827"/>
    </source>
</evidence>
<dbReference type="SUPFAM" id="SSF69000">
    <property type="entry name" value="FAD-dependent thiol oxidase"/>
    <property type="match status" value="1"/>
</dbReference>
<dbReference type="InterPro" id="IPR036774">
    <property type="entry name" value="ERV/ALR_sulphydryl_oxid_sf"/>
</dbReference>
<proteinExistence type="predicted"/>
<evidence type="ECO:0000256" key="4">
    <source>
        <dbReference type="ARBA" id="ARBA00023002"/>
    </source>
</evidence>
<dbReference type="PROSITE" id="PS51324">
    <property type="entry name" value="ERV_ALR"/>
    <property type="match status" value="1"/>
</dbReference>
<dbReference type="InterPro" id="IPR021838">
    <property type="entry name" value="DUF3431"/>
</dbReference>
<evidence type="ECO:0000313" key="9">
    <source>
        <dbReference type="EMBL" id="KAK5063468.1"/>
    </source>
</evidence>
<evidence type="ECO:0000256" key="2">
    <source>
        <dbReference type="ARBA" id="ARBA00022630"/>
    </source>
</evidence>
<keyword evidence="10" id="KW-1185">Reference proteome</keyword>
<dbReference type="EC" id="1.8.3.2" evidence="6"/>
<dbReference type="InterPro" id="IPR017905">
    <property type="entry name" value="ERV/ALR_sulphydryl_oxidase"/>
</dbReference>
<evidence type="ECO:0000313" key="10">
    <source>
        <dbReference type="Proteomes" id="UP001345691"/>
    </source>
</evidence>
<organism evidence="9 10">
    <name type="scientific">Exophiala sideris</name>
    <dbReference type="NCBI Taxonomy" id="1016849"/>
    <lineage>
        <taxon>Eukaryota</taxon>
        <taxon>Fungi</taxon>
        <taxon>Dikarya</taxon>
        <taxon>Ascomycota</taxon>
        <taxon>Pezizomycotina</taxon>
        <taxon>Eurotiomycetes</taxon>
        <taxon>Chaetothyriomycetidae</taxon>
        <taxon>Chaetothyriales</taxon>
        <taxon>Herpotrichiellaceae</taxon>
        <taxon>Exophiala</taxon>
    </lineage>
</organism>
<evidence type="ECO:0000256" key="6">
    <source>
        <dbReference type="RuleBase" id="RU371123"/>
    </source>
</evidence>
<dbReference type="PANTHER" id="PTHR37490:SF3">
    <property type="entry name" value="DUF3431 DOMAIN CONTAINING PROTEIN"/>
    <property type="match status" value="1"/>
</dbReference>
<accession>A0ABR0JHJ1</accession>
<dbReference type="PANTHER" id="PTHR37490">
    <property type="entry name" value="EXPRESSED PROTEIN"/>
    <property type="match status" value="1"/>
</dbReference>
<evidence type="ECO:0000259" key="8">
    <source>
        <dbReference type="PROSITE" id="PS51324"/>
    </source>
</evidence>
<comment type="caution">
    <text evidence="9">The sequence shown here is derived from an EMBL/GenBank/DDBJ whole genome shotgun (WGS) entry which is preliminary data.</text>
</comment>
<evidence type="ECO:0000256" key="1">
    <source>
        <dbReference type="ARBA" id="ARBA00001974"/>
    </source>
</evidence>
<dbReference type="Gene3D" id="1.20.120.310">
    <property type="entry name" value="ERV/ALR sulfhydryl oxidase domain"/>
    <property type="match status" value="1"/>
</dbReference>
<feature type="domain" description="ERV/ALR sulfhydryl oxidase" evidence="8">
    <location>
        <begin position="75"/>
        <end position="177"/>
    </location>
</feature>
<keyword evidence="3 6" id="KW-0274">FAD</keyword>
<keyword evidence="2 6" id="KW-0285">Flavoprotein</keyword>
<reference evidence="9 10" key="1">
    <citation type="submission" date="2023-08" db="EMBL/GenBank/DDBJ databases">
        <title>Black Yeasts Isolated from many extreme environments.</title>
        <authorList>
            <person name="Coleine C."/>
            <person name="Stajich J.E."/>
            <person name="Selbmann L."/>
        </authorList>
    </citation>
    <scope>NUCLEOTIDE SEQUENCE [LARGE SCALE GENOMIC DNA]</scope>
    <source>
        <strain evidence="9 10">CCFEE 6328</strain>
    </source>
</reference>
<comment type="catalytic activity">
    <reaction evidence="6">
        <text>2 R'C(R)SH + O2 = R'C(R)S-S(R)CR' + H2O2</text>
        <dbReference type="Rhea" id="RHEA:17357"/>
        <dbReference type="ChEBI" id="CHEBI:15379"/>
        <dbReference type="ChEBI" id="CHEBI:16240"/>
        <dbReference type="ChEBI" id="CHEBI:16520"/>
        <dbReference type="ChEBI" id="CHEBI:17412"/>
        <dbReference type="EC" id="1.8.3.2"/>
    </reaction>
</comment>
<keyword evidence="5" id="KW-1015">Disulfide bond</keyword>
<dbReference type="Gene3D" id="4.10.320.60">
    <property type="match status" value="1"/>
</dbReference>
<gene>
    <name evidence="9" type="ORF">LTR69_004174</name>
</gene>
<dbReference type="Pfam" id="PF11913">
    <property type="entry name" value="DUF3431"/>
    <property type="match status" value="1"/>
</dbReference>
<dbReference type="Pfam" id="PF04777">
    <property type="entry name" value="Evr1_Alr"/>
    <property type="match status" value="1"/>
</dbReference>
<comment type="cofactor">
    <cofactor evidence="1 6">
        <name>FAD</name>
        <dbReference type="ChEBI" id="CHEBI:57692"/>
    </cofactor>
</comment>
<protein>
    <recommendedName>
        <fullName evidence="6">Sulfhydryl oxidase</fullName>
        <ecNumber evidence="6">1.8.3.2</ecNumber>
    </recommendedName>
</protein>
<sequence>MSFPFPIPGKASSSKDTTADEPAPPSKHAPGVVLDKDGKPCRTCTSSAAWMAMMKSSTGKKSTPAVPVAAPPSDCPPDVEELGRSTWTMLHSMAATYPTTAPPETQSIMKQFISTFSKLYPCWHCAEDFRGWMAKPENEPRVQGQDELGTWMCQAHNAVNVKLVHEKSSDDLASSNNCALSTSKMPMIRKRTSIALALGLFTLIYLITVHLDNIIRPKYVYGTDGPLYDPSQFSPGIPKLPGENYTRVLVTGRLKSEDISWLSREHPDLPTKIYTVDDDISGLPMNKGNEAMVYLTYIIDHYDNLPDVVLFFHPHAISWHNNILLDTDTSKTIRLLSDAHVVRQGYFNTRCHLDPGCPNWLHIDRPHWRQGLRNKPEEAYLTEAVFHELHGADIPIPPAISQPCCAQFAASGARIRQRPREDYVRYRTWLMTTDLPDKISGRLMEYSWQYIFTGEFEFCPSQHACYCDGYGICFEGEARLRDWLALLAQTEPLNEKLVAMWDDGLRGGDKYMRLLEQTKQQAKVLEQLRDNAIKRGLDPKIRAEECGREWREGDGF</sequence>